<keyword evidence="3" id="KW-1185">Reference proteome</keyword>
<accession>A0A5C2S9U3</accession>
<protein>
    <recommendedName>
        <fullName evidence="4">F-box domain-containing protein</fullName>
    </recommendedName>
</protein>
<evidence type="ECO:0000256" key="1">
    <source>
        <dbReference type="SAM" id="MobiDB-lite"/>
    </source>
</evidence>
<evidence type="ECO:0008006" key="4">
    <source>
        <dbReference type="Google" id="ProtNLM"/>
    </source>
</evidence>
<gene>
    <name evidence="2" type="ORF">L227DRAFT_613172</name>
</gene>
<sequence>MSAHNLSVGDRPEIAVGGNISAHESASDDSGEVLTLPFDVMAQIMARSTPSIISALMKTCHLYYREGPRHLLRDGVILRSPTQVERFLPFVYADGGVRFVHFRELDIAVSEYGGYPSVDVERCMAQLAQLLDFPETYLESLTLRDAEWLLQHGCLASTLPRTNIERLTMRDSGPRACSALKSLNCSLTSLTISCKGYAVWEDAEELQTMDGWSYLLSPLSPHAQTLETFRCDSLPPPAPSRSFQLVVFSSSPRPMIRPTVCFSAVRNLCLSIRLVHPEFHGHIEVASLLPTFPNVTHLEIVSRIFQRPAHSLSGLGQSLLERNKETFKQYGCWATLKKCSGELASLYTLGLVCHVVDLCIWSQVEDDDDLSMLAAVVSATRPKVLRLSVDGPFTLITKALRDAAFESLETLHIILNIRELYGGDRDGTSADFTEFIFAVLTPFPPQLVTLELFIEFRGSHHHTLNSDLQALDKLRRRLIAHSKPTLQSVLVLHANGYQLQPPTGRAPQRDDSSVSFDGNFDSEDDEP</sequence>
<organism evidence="2 3">
    <name type="scientific">Lentinus tigrinus ALCF2SS1-6</name>
    <dbReference type="NCBI Taxonomy" id="1328759"/>
    <lineage>
        <taxon>Eukaryota</taxon>
        <taxon>Fungi</taxon>
        <taxon>Dikarya</taxon>
        <taxon>Basidiomycota</taxon>
        <taxon>Agaricomycotina</taxon>
        <taxon>Agaricomycetes</taxon>
        <taxon>Polyporales</taxon>
        <taxon>Polyporaceae</taxon>
        <taxon>Lentinus</taxon>
    </lineage>
</organism>
<proteinExistence type="predicted"/>
<evidence type="ECO:0000313" key="2">
    <source>
        <dbReference type="EMBL" id="RPD58106.1"/>
    </source>
</evidence>
<dbReference type="Proteomes" id="UP000313359">
    <property type="component" value="Unassembled WGS sequence"/>
</dbReference>
<feature type="region of interest" description="Disordered" evidence="1">
    <location>
        <begin position="500"/>
        <end position="527"/>
    </location>
</feature>
<dbReference type="EMBL" id="ML122277">
    <property type="protein sequence ID" value="RPD58106.1"/>
    <property type="molecule type" value="Genomic_DNA"/>
</dbReference>
<name>A0A5C2S9U3_9APHY</name>
<dbReference type="AlphaFoldDB" id="A0A5C2S9U3"/>
<evidence type="ECO:0000313" key="3">
    <source>
        <dbReference type="Proteomes" id="UP000313359"/>
    </source>
</evidence>
<reference evidence="2" key="1">
    <citation type="journal article" date="2018" name="Genome Biol. Evol.">
        <title>Genomics and development of Lentinus tigrinus, a white-rot wood-decaying mushroom with dimorphic fruiting bodies.</title>
        <authorList>
            <person name="Wu B."/>
            <person name="Xu Z."/>
            <person name="Knudson A."/>
            <person name="Carlson A."/>
            <person name="Chen N."/>
            <person name="Kovaka S."/>
            <person name="LaButti K."/>
            <person name="Lipzen A."/>
            <person name="Pennachio C."/>
            <person name="Riley R."/>
            <person name="Schakwitz W."/>
            <person name="Umezawa K."/>
            <person name="Ohm R.A."/>
            <person name="Grigoriev I.V."/>
            <person name="Nagy L.G."/>
            <person name="Gibbons J."/>
            <person name="Hibbett D."/>
        </authorList>
    </citation>
    <scope>NUCLEOTIDE SEQUENCE [LARGE SCALE GENOMIC DNA]</scope>
    <source>
        <strain evidence="2">ALCF2SS1-6</strain>
    </source>
</reference>
<dbReference type="OrthoDB" id="2756545at2759"/>